<dbReference type="AlphaFoldDB" id="A0A830CGM0"/>
<evidence type="ECO:0000313" key="3">
    <source>
        <dbReference type="Proteomes" id="UP000653305"/>
    </source>
</evidence>
<accession>A0A830CGM0</accession>
<reference evidence="2" key="1">
    <citation type="submission" date="2020-07" db="EMBL/GenBank/DDBJ databases">
        <title>Ethylene signaling mediates host invasion by parasitic plants.</title>
        <authorList>
            <person name="Yoshida S."/>
        </authorList>
    </citation>
    <scope>NUCLEOTIDE SEQUENCE</scope>
    <source>
        <strain evidence="2">Okayama</strain>
    </source>
</reference>
<sequence>MGKRRNIQATNAEFELPEPIIHRVKSFLTGKEAAQTTILSKSWRSAWLTRPNLDFDYNGTGGVDEELLEFAKKTIKRYEESELSIESFRLCMGSGWYKFYHGNELIAKALRMGVTHLTLQLESYNLDIVLPPEVLAAQNLVGLSVEGCKIDLGMDQKVRCSRLESLSLNKVLMQQRDMIFNVTSSCPLIQKLTLSYIYIFDSKTQSWRLSSYSSDPVNLPMLHKLRCLELCNVKFDTSFFSDLSSNFPFLEELTLKHCCTVQEVCSRSLKHLNFAQDDRSSDDRTSVKFDVPSMRTFTFEGEVIPLVSFKSTSSEWESHVSINYKDPLSTKWFLELNELLAKLRGSKTSLSLQVDCRESFDYEVEEIQGLPKHEVEILTMDIECLPSLNCYALFDGLFRFCRPKFITQYLFPKSYFRWETNNYFLCDTFLVQEMDEKCWMSKHFMYGLHDLKEVNVQLFDEDVAVWRDLPLKSFLDASKSPKYKRKIRFKLEWEP</sequence>
<name>A0A830CGM0_9LAMI</name>
<evidence type="ECO:0000259" key="1">
    <source>
        <dbReference type="Pfam" id="PF24758"/>
    </source>
</evidence>
<dbReference type="InterPro" id="IPR036047">
    <property type="entry name" value="F-box-like_dom_sf"/>
</dbReference>
<dbReference type="Pfam" id="PF24758">
    <property type="entry name" value="LRR_At5g56370"/>
    <property type="match status" value="1"/>
</dbReference>
<dbReference type="OrthoDB" id="911245at2759"/>
<dbReference type="InterPro" id="IPR032675">
    <property type="entry name" value="LRR_dom_sf"/>
</dbReference>
<evidence type="ECO:0000313" key="2">
    <source>
        <dbReference type="EMBL" id="GFP98396.1"/>
    </source>
</evidence>
<dbReference type="Gene3D" id="3.80.10.10">
    <property type="entry name" value="Ribonuclease Inhibitor"/>
    <property type="match status" value="1"/>
</dbReference>
<keyword evidence="3" id="KW-1185">Reference proteome</keyword>
<dbReference type="SUPFAM" id="SSF52047">
    <property type="entry name" value="RNI-like"/>
    <property type="match status" value="1"/>
</dbReference>
<dbReference type="PANTHER" id="PTHR31639:SF42">
    <property type="entry name" value="OS02G0160200 PROTEIN"/>
    <property type="match status" value="1"/>
</dbReference>
<comment type="caution">
    <text evidence="2">The sequence shown here is derived from an EMBL/GenBank/DDBJ whole genome shotgun (WGS) entry which is preliminary data.</text>
</comment>
<organism evidence="2 3">
    <name type="scientific">Phtheirospermum japonicum</name>
    <dbReference type="NCBI Taxonomy" id="374723"/>
    <lineage>
        <taxon>Eukaryota</taxon>
        <taxon>Viridiplantae</taxon>
        <taxon>Streptophyta</taxon>
        <taxon>Embryophyta</taxon>
        <taxon>Tracheophyta</taxon>
        <taxon>Spermatophyta</taxon>
        <taxon>Magnoliopsida</taxon>
        <taxon>eudicotyledons</taxon>
        <taxon>Gunneridae</taxon>
        <taxon>Pentapetalae</taxon>
        <taxon>asterids</taxon>
        <taxon>lamiids</taxon>
        <taxon>Lamiales</taxon>
        <taxon>Orobanchaceae</taxon>
        <taxon>Orobanchaceae incertae sedis</taxon>
        <taxon>Phtheirospermum</taxon>
    </lineage>
</organism>
<dbReference type="Proteomes" id="UP000653305">
    <property type="component" value="Unassembled WGS sequence"/>
</dbReference>
<proteinExistence type="predicted"/>
<dbReference type="PANTHER" id="PTHR31639">
    <property type="entry name" value="F-BOX PROTEIN-LIKE"/>
    <property type="match status" value="1"/>
</dbReference>
<dbReference type="SUPFAM" id="SSF81383">
    <property type="entry name" value="F-box domain"/>
    <property type="match status" value="1"/>
</dbReference>
<gene>
    <name evidence="2" type="ORF">PHJA_001983500</name>
</gene>
<dbReference type="InterPro" id="IPR055411">
    <property type="entry name" value="LRR_FXL15/At3g58940/PEG3-like"/>
</dbReference>
<dbReference type="EMBL" id="BMAC01000526">
    <property type="protein sequence ID" value="GFP98396.1"/>
    <property type="molecule type" value="Genomic_DNA"/>
</dbReference>
<protein>
    <submittedName>
        <fullName evidence="2">F-box/LRR-repeat protein at3g59200</fullName>
    </submittedName>
</protein>
<feature type="domain" description="F-box/LRR-repeat protein 15/At3g58940/PEG3-like LRR" evidence="1">
    <location>
        <begin position="110"/>
        <end position="198"/>
    </location>
</feature>